<feature type="active site" evidence="1">
    <location>
        <position position="52"/>
    </location>
</feature>
<dbReference type="GO" id="GO:0016853">
    <property type="term" value="F:isomerase activity"/>
    <property type="evidence" value="ECO:0007669"/>
    <property type="project" value="TreeGrafter"/>
</dbReference>
<dbReference type="OrthoDB" id="75169at2759"/>
<organism evidence="2 3">
    <name type="scientific">Helicocarpus griseus UAMH5409</name>
    <dbReference type="NCBI Taxonomy" id="1447875"/>
    <lineage>
        <taxon>Eukaryota</taxon>
        <taxon>Fungi</taxon>
        <taxon>Dikarya</taxon>
        <taxon>Ascomycota</taxon>
        <taxon>Pezizomycotina</taxon>
        <taxon>Eurotiomycetes</taxon>
        <taxon>Eurotiomycetidae</taxon>
        <taxon>Onygenales</taxon>
        <taxon>Ajellomycetaceae</taxon>
        <taxon>Helicocarpus</taxon>
    </lineage>
</organism>
<keyword evidence="3" id="KW-1185">Reference proteome</keyword>
<evidence type="ECO:0008006" key="4">
    <source>
        <dbReference type="Google" id="ProtNLM"/>
    </source>
</evidence>
<dbReference type="PANTHER" id="PTHR13774:SF32">
    <property type="entry name" value="ANTISENSE-ENHANCING SEQUENCE 1"/>
    <property type="match status" value="1"/>
</dbReference>
<accession>A0A2B7XP72</accession>
<evidence type="ECO:0000313" key="2">
    <source>
        <dbReference type="EMBL" id="PGH13574.1"/>
    </source>
</evidence>
<dbReference type="InterPro" id="IPR003719">
    <property type="entry name" value="Phenazine_PhzF-like"/>
</dbReference>
<dbReference type="STRING" id="1447875.A0A2B7XP72"/>
<proteinExistence type="predicted"/>
<sequence>MAQSLHFVTLDVFTTAPFTGNPLAVVFLPSSNPNAISQAQKQLIAREFNYSETIFVHPVQPGQTSRTIDIFTVNAELPFAGHPTIGATSWLLRHSKPATDSHEVPSTITTKAGPIPISVSATDTNMVSAQIPHNVHIHSGRLPLGELLKLHPTAQPYLDPAACADGFPIVSIVKGMTAVHVRLPGLEALAAMTTPSGGYSLPALSTEKGGFMDPGWDVGMRLVVYFYVKNVEDERTGKSVIRSRMFVETIEDPATGSAASGLVAYLALSGEGSGRGKEMEFHVVQGVEMGRRSDIGLKVEMKEGNREIEKIELSGSAVKVAEGDILVRAE</sequence>
<evidence type="ECO:0000256" key="1">
    <source>
        <dbReference type="PIRSR" id="PIRSR016184-1"/>
    </source>
</evidence>
<evidence type="ECO:0000313" key="3">
    <source>
        <dbReference type="Proteomes" id="UP000223968"/>
    </source>
</evidence>
<gene>
    <name evidence="2" type="ORF">AJ79_03567</name>
</gene>
<dbReference type="Proteomes" id="UP000223968">
    <property type="component" value="Unassembled WGS sequence"/>
</dbReference>
<dbReference type="PANTHER" id="PTHR13774">
    <property type="entry name" value="PHENAZINE BIOSYNTHESIS PROTEIN"/>
    <property type="match status" value="1"/>
</dbReference>
<dbReference type="NCBIfam" id="TIGR00654">
    <property type="entry name" value="PhzF_family"/>
    <property type="match status" value="1"/>
</dbReference>
<dbReference type="SUPFAM" id="SSF54506">
    <property type="entry name" value="Diaminopimelate epimerase-like"/>
    <property type="match status" value="1"/>
</dbReference>
<reference evidence="2 3" key="1">
    <citation type="submission" date="2017-10" db="EMBL/GenBank/DDBJ databases">
        <title>Comparative genomics in systemic dimorphic fungi from Ajellomycetaceae.</title>
        <authorList>
            <person name="Munoz J.F."/>
            <person name="Mcewen J.G."/>
            <person name="Clay O.K."/>
            <person name="Cuomo C.A."/>
        </authorList>
    </citation>
    <scope>NUCLEOTIDE SEQUENCE [LARGE SCALE GENOMIC DNA]</scope>
    <source>
        <strain evidence="2 3">UAMH5409</strain>
    </source>
</reference>
<dbReference type="AlphaFoldDB" id="A0A2B7XP72"/>
<protein>
    <recommendedName>
        <fullName evidence="4">Phenazine biosynthesis protein</fullName>
    </recommendedName>
</protein>
<name>A0A2B7XP72_9EURO</name>
<dbReference type="GO" id="GO:0005737">
    <property type="term" value="C:cytoplasm"/>
    <property type="evidence" value="ECO:0007669"/>
    <property type="project" value="TreeGrafter"/>
</dbReference>
<dbReference type="EMBL" id="PDNB01000044">
    <property type="protein sequence ID" value="PGH13574.1"/>
    <property type="molecule type" value="Genomic_DNA"/>
</dbReference>
<dbReference type="PIRSF" id="PIRSF016184">
    <property type="entry name" value="PhzC_PhzF"/>
    <property type="match status" value="1"/>
</dbReference>
<comment type="caution">
    <text evidence="2">The sequence shown here is derived from an EMBL/GenBank/DDBJ whole genome shotgun (WGS) entry which is preliminary data.</text>
</comment>
<dbReference type="Gene3D" id="3.10.310.10">
    <property type="entry name" value="Diaminopimelate Epimerase, Chain A, domain 1"/>
    <property type="match status" value="2"/>
</dbReference>
<dbReference type="Pfam" id="PF02567">
    <property type="entry name" value="PhzC-PhzF"/>
    <property type="match status" value="1"/>
</dbReference>